<evidence type="ECO:0000256" key="5">
    <source>
        <dbReference type="PROSITE-ProRule" id="PRU01248"/>
    </source>
</evidence>
<evidence type="ECO:0000259" key="6">
    <source>
        <dbReference type="PROSITE" id="PS51898"/>
    </source>
</evidence>
<dbReference type="EMBL" id="CACRUS010000006">
    <property type="protein sequence ID" value="VYU13042.1"/>
    <property type="molecule type" value="Genomic_DNA"/>
</dbReference>
<feature type="domain" description="Core-binding (CB)" evidence="7">
    <location>
        <begin position="112"/>
        <end position="209"/>
    </location>
</feature>
<dbReference type="PANTHER" id="PTHR30629:SF2">
    <property type="entry name" value="PROPHAGE INTEGRASE INTS-RELATED"/>
    <property type="match status" value="1"/>
</dbReference>
<evidence type="ECO:0000256" key="1">
    <source>
        <dbReference type="ARBA" id="ARBA00008857"/>
    </source>
</evidence>
<dbReference type="InterPro" id="IPR011010">
    <property type="entry name" value="DNA_brk_join_enz"/>
</dbReference>
<evidence type="ECO:0000256" key="3">
    <source>
        <dbReference type="ARBA" id="ARBA00023125"/>
    </source>
</evidence>
<dbReference type="PROSITE" id="PS51900">
    <property type="entry name" value="CB"/>
    <property type="match status" value="1"/>
</dbReference>
<dbReference type="Pfam" id="PF00589">
    <property type="entry name" value="Phage_integrase"/>
    <property type="match status" value="1"/>
</dbReference>
<dbReference type="PANTHER" id="PTHR30629">
    <property type="entry name" value="PROPHAGE INTEGRASE"/>
    <property type="match status" value="1"/>
</dbReference>
<dbReference type="InterPro" id="IPR013762">
    <property type="entry name" value="Integrase-like_cat_sf"/>
</dbReference>
<dbReference type="Gene3D" id="3.30.160.390">
    <property type="entry name" value="Integrase, DNA-binding domain"/>
    <property type="match status" value="1"/>
</dbReference>
<evidence type="ECO:0000256" key="2">
    <source>
        <dbReference type="ARBA" id="ARBA00022908"/>
    </source>
</evidence>
<keyword evidence="3 5" id="KW-0238">DNA-binding</keyword>
<dbReference type="Gene3D" id="1.10.443.10">
    <property type="entry name" value="Intergrase catalytic core"/>
    <property type="match status" value="1"/>
</dbReference>
<gene>
    <name evidence="8" type="ORF">PALFYP105_03365</name>
</gene>
<dbReference type="SUPFAM" id="SSF56349">
    <property type="entry name" value="DNA breaking-rejoining enzymes"/>
    <property type="match status" value="1"/>
</dbReference>
<organism evidence="8">
    <name type="scientific">Enterobacter agglomerans</name>
    <name type="common">Erwinia herbicola</name>
    <name type="synonym">Pantoea agglomerans</name>
    <dbReference type="NCBI Taxonomy" id="549"/>
    <lineage>
        <taxon>Bacteria</taxon>
        <taxon>Pseudomonadati</taxon>
        <taxon>Pseudomonadota</taxon>
        <taxon>Gammaproteobacteria</taxon>
        <taxon>Enterobacterales</taxon>
        <taxon>Erwiniaceae</taxon>
        <taxon>Pantoea</taxon>
        <taxon>Pantoea agglomerans group</taxon>
    </lineage>
</organism>
<comment type="similarity">
    <text evidence="1">Belongs to the 'phage' integrase family.</text>
</comment>
<reference evidence="8" key="1">
    <citation type="submission" date="2019-11" db="EMBL/GenBank/DDBJ databases">
        <authorList>
            <person name="Feng L."/>
        </authorList>
    </citation>
    <scope>NUCLEOTIDE SEQUENCE</scope>
    <source>
        <strain evidence="8">PagglomeransLFYP105</strain>
    </source>
</reference>
<dbReference type="InterPro" id="IPR002104">
    <property type="entry name" value="Integrase_catalytic"/>
</dbReference>
<dbReference type="Pfam" id="PF13356">
    <property type="entry name" value="Arm-DNA-bind_3"/>
    <property type="match status" value="1"/>
</dbReference>
<proteinExistence type="inferred from homology"/>
<feature type="domain" description="Tyr recombinase" evidence="6">
    <location>
        <begin position="240"/>
        <end position="434"/>
    </location>
</feature>
<dbReference type="GO" id="GO:0015074">
    <property type="term" value="P:DNA integration"/>
    <property type="evidence" value="ECO:0007669"/>
    <property type="project" value="UniProtKB-KW"/>
</dbReference>
<protein>
    <submittedName>
        <fullName evidence="8">Phage integrase family protein</fullName>
    </submittedName>
</protein>
<evidence type="ECO:0000256" key="4">
    <source>
        <dbReference type="ARBA" id="ARBA00023172"/>
    </source>
</evidence>
<keyword evidence="4" id="KW-0233">DNA recombination</keyword>
<dbReference type="PROSITE" id="PS51898">
    <property type="entry name" value="TYR_RECOMBINASE"/>
    <property type="match status" value="1"/>
</dbReference>
<evidence type="ECO:0000259" key="7">
    <source>
        <dbReference type="PROSITE" id="PS51900"/>
    </source>
</evidence>
<dbReference type="GO" id="GO:0006310">
    <property type="term" value="P:DNA recombination"/>
    <property type="evidence" value="ECO:0007669"/>
    <property type="project" value="UniProtKB-KW"/>
</dbReference>
<dbReference type="InterPro" id="IPR038488">
    <property type="entry name" value="Integrase_DNA-bd_sf"/>
</dbReference>
<evidence type="ECO:0000313" key="8">
    <source>
        <dbReference type="EMBL" id="VYU13042.1"/>
    </source>
</evidence>
<keyword evidence="2" id="KW-0229">DNA integration</keyword>
<dbReference type="InterPro" id="IPR050808">
    <property type="entry name" value="Phage_Integrase"/>
</dbReference>
<sequence length="485" mass="54798">MQDTRIAWYGVFVETFKFTKAKLESLPPAERGQVEYGDTIVNGLRIRVGISGVKSFCISRKRNGKFIRATLGRFPDLTIDNARAKALELLGGVATTGKNPNEVKRINEKAAVTLHDALETYIKSRAHRLSDDSAKQYRSILANFSGDWMMQPISSISRERVEQRHKAVTDGVAWFGADKSTLRAGVGSGSKAQADLWARVLRAIYRFAHDHYRDEEGKTLLPDPPTQVLSTKRQWHGTVRKTDRIRTNELARWFNALVAVRSKAEEGRDDIAAAVCDAVEMDIFTGLRKSEILGLTWDRVNLGARYFWIDTTKNGDPLELPITETLLELFRRRLKMKAGDEVFVFPGVHGEIKEYRHIIDRISAATVPEPNPDLIKPIPFKWHDGRRTFGTVAELVGVGNYILKRLLNHRTMRSADVTQGYLHFSADELMEPASRIERSILEYAGLIESKKDINTQLMSALASLSEEEKRELIFAISNDKKGCQI</sequence>
<accession>A0A6N3CAG1</accession>
<dbReference type="InterPro" id="IPR044068">
    <property type="entry name" value="CB"/>
</dbReference>
<dbReference type="GO" id="GO:0003677">
    <property type="term" value="F:DNA binding"/>
    <property type="evidence" value="ECO:0007669"/>
    <property type="project" value="UniProtKB-UniRule"/>
</dbReference>
<dbReference type="AlphaFoldDB" id="A0A6N3CAG1"/>
<name>A0A6N3CAG1_ENTAG</name>
<dbReference type="InterPro" id="IPR025166">
    <property type="entry name" value="Integrase_DNA_bind_dom"/>
</dbReference>